<gene>
    <name evidence="1" type="ORF">JOC47_000908</name>
</gene>
<evidence type="ECO:0000313" key="2">
    <source>
        <dbReference type="Proteomes" id="UP000774000"/>
    </source>
</evidence>
<dbReference type="EMBL" id="JAFBDQ010000004">
    <property type="protein sequence ID" value="MBM7556072.1"/>
    <property type="molecule type" value="Genomic_DNA"/>
</dbReference>
<proteinExistence type="predicted"/>
<dbReference type="AlphaFoldDB" id="A0A939BNU2"/>
<dbReference type="RefSeq" id="WP_338035318.1">
    <property type="nucleotide sequence ID" value="NZ_JAFBDQ010000004.1"/>
</dbReference>
<protein>
    <submittedName>
        <fullName evidence="1">Nucleotidyltransferase component of viral defense system</fullName>
    </submittedName>
</protein>
<dbReference type="Proteomes" id="UP000774000">
    <property type="component" value="Unassembled WGS sequence"/>
</dbReference>
<comment type="caution">
    <text evidence="1">The sequence shown here is derived from an EMBL/GenBank/DDBJ whole genome shotgun (WGS) entry which is preliminary data.</text>
</comment>
<dbReference type="Gene3D" id="3.10.450.620">
    <property type="entry name" value="JHP933, nucleotidyltransferase-like core domain"/>
    <property type="match status" value="1"/>
</dbReference>
<keyword evidence="2" id="KW-1185">Reference proteome</keyword>
<organism evidence="1 2">
    <name type="scientific">Halanaerobacter jeridensis</name>
    <dbReference type="NCBI Taxonomy" id="706427"/>
    <lineage>
        <taxon>Bacteria</taxon>
        <taxon>Bacillati</taxon>
        <taxon>Bacillota</taxon>
        <taxon>Clostridia</taxon>
        <taxon>Halanaerobiales</taxon>
        <taxon>Halobacteroidaceae</taxon>
        <taxon>Halanaerobacter</taxon>
    </lineage>
</organism>
<name>A0A939BNU2_9FIRM</name>
<dbReference type="InterPro" id="IPR014942">
    <property type="entry name" value="AbiEii"/>
</dbReference>
<evidence type="ECO:0000313" key="1">
    <source>
        <dbReference type="EMBL" id="MBM7556072.1"/>
    </source>
</evidence>
<accession>A0A939BNU2</accession>
<reference evidence="1" key="1">
    <citation type="submission" date="2021-01" db="EMBL/GenBank/DDBJ databases">
        <title>Genomic Encyclopedia of Type Strains, Phase IV (KMG-IV): sequencing the most valuable type-strain genomes for metagenomic binning, comparative biology and taxonomic classification.</title>
        <authorList>
            <person name="Goeker M."/>
        </authorList>
    </citation>
    <scope>NUCLEOTIDE SEQUENCE</scope>
    <source>
        <strain evidence="1">DSM 23230</strain>
    </source>
</reference>
<sequence>MNKNKIKSIRSRLLNIAKEEQIDFNQILLLYFHERLLYRLSNSKYNSNFFLKGGILILSTTNFKLRPTKDIDFLAENITNDLEKIKNVFKNISQIQFEDGVEFETDSIQVEKITEGAEYEGVRLNIIAYLGKARKRIQLDVGFGDVIVPQAKTLNYPSLLEFEAPKINAYSLESIIAEKFEAMLKLGQINSRMKDFYDIYMISKLKQFDGRVLQEAIYETFQKRGTSFETNPIIFKEKFAEDEQRIKMWNNYLKRINQESISFHNIMNRLKTFLFPVYKAVINEKEFFRNWDNQNQEWINYS</sequence>
<dbReference type="Pfam" id="PF08843">
    <property type="entry name" value="AbiEii"/>
    <property type="match status" value="1"/>
</dbReference>